<dbReference type="Pfam" id="PF01980">
    <property type="entry name" value="TrmO_N"/>
    <property type="match status" value="1"/>
</dbReference>
<dbReference type="Gene3D" id="2.40.30.70">
    <property type="entry name" value="YaeB-like"/>
    <property type="match status" value="1"/>
</dbReference>
<proteinExistence type="inferred from homology"/>
<reference evidence="4 5" key="1">
    <citation type="journal article" date="2012" name="J. Bacteriol.">
        <title>Genome Sequence of the Pattern-Forming Social Bacterium Paenibacillus dendritiformis C454 Chiral Morphotype.</title>
        <authorList>
            <person name="Sirota-Madi A."/>
            <person name="Olender T."/>
            <person name="Helman Y."/>
            <person name="Brainis I."/>
            <person name="Finkelshtein A."/>
            <person name="Roth D."/>
            <person name="Hagai E."/>
            <person name="Leshkowitz D."/>
            <person name="Brodsky L."/>
            <person name="Galatenko V."/>
            <person name="Nikolaev V."/>
            <person name="Gutnick D.L."/>
            <person name="Lancet D."/>
            <person name="Ben-Jacob E."/>
        </authorList>
    </citation>
    <scope>NUCLEOTIDE SEQUENCE [LARGE SCALE GENOMIC DNA]</scope>
    <source>
        <strain evidence="4 5">C454</strain>
    </source>
</reference>
<evidence type="ECO:0000256" key="1">
    <source>
        <dbReference type="ARBA" id="ARBA00022691"/>
    </source>
</evidence>
<dbReference type="InterPro" id="IPR036413">
    <property type="entry name" value="YaeB-like_sf"/>
</dbReference>
<dbReference type="PROSITE" id="PS51668">
    <property type="entry name" value="TSAA_2"/>
    <property type="match status" value="1"/>
</dbReference>
<dbReference type="CDD" id="cd09281">
    <property type="entry name" value="UPF0066"/>
    <property type="match status" value="1"/>
</dbReference>
<dbReference type="PATRIC" id="fig|1131935.3.peg.1542"/>
<organism evidence="4 5">
    <name type="scientific">Paenibacillus dendritiformis C454</name>
    <dbReference type="NCBI Taxonomy" id="1131935"/>
    <lineage>
        <taxon>Bacteria</taxon>
        <taxon>Bacillati</taxon>
        <taxon>Bacillota</taxon>
        <taxon>Bacilli</taxon>
        <taxon>Bacillales</taxon>
        <taxon>Paenibacillaceae</taxon>
        <taxon>Paenibacillus</taxon>
    </lineage>
</organism>
<evidence type="ECO:0000313" key="4">
    <source>
        <dbReference type="EMBL" id="EHQ62888.1"/>
    </source>
</evidence>
<dbReference type="InterPro" id="IPR040372">
    <property type="entry name" value="YaeB-like"/>
</dbReference>
<dbReference type="OrthoDB" id="9799092at2"/>
<feature type="domain" description="TsaA-like" evidence="3">
    <location>
        <begin position="6"/>
        <end position="130"/>
    </location>
</feature>
<dbReference type="Proteomes" id="UP000003900">
    <property type="component" value="Unassembled WGS sequence"/>
</dbReference>
<sequence>MKPLMLNPIGKIRIGREGMRIEVEQKYTPALKELDGFSHLQVLWWFDGCDNASARNTLETEKPYKKGPDTLGIFATRSPYRPNPIGLSTARILAIDEENGIIQLAYLDAHEGSPVLDLKPYTPSLDRVEIPHVPEWCAHWPQSLEESASFDWSNEFRWSDE</sequence>
<dbReference type="InterPro" id="IPR036414">
    <property type="entry name" value="YaeB_N_sf"/>
</dbReference>
<keyword evidence="1" id="KW-0949">S-adenosyl-L-methionine</keyword>
<dbReference type="PANTHER" id="PTHR12818">
    <property type="entry name" value="TRNA (ADENINE(37)-N6)-METHYLTRANSFERASE"/>
    <property type="match status" value="1"/>
</dbReference>
<protein>
    <recommendedName>
        <fullName evidence="3">TsaA-like domain-containing protein</fullName>
    </recommendedName>
</protein>
<evidence type="ECO:0000256" key="2">
    <source>
        <dbReference type="ARBA" id="ARBA00033753"/>
    </source>
</evidence>
<dbReference type="EMBL" id="AHKH01000014">
    <property type="protein sequence ID" value="EHQ62888.1"/>
    <property type="molecule type" value="Genomic_DNA"/>
</dbReference>
<comment type="similarity">
    <text evidence="2">Belongs to the tRNA methyltransferase O family.</text>
</comment>
<dbReference type="AlphaFoldDB" id="H3SDC2"/>
<gene>
    <name evidence="4" type="ORF">PDENDC454_07585</name>
</gene>
<accession>H3SDC2</accession>
<dbReference type="InterPro" id="IPR023370">
    <property type="entry name" value="TrmO-like_N"/>
</dbReference>
<evidence type="ECO:0000313" key="5">
    <source>
        <dbReference type="Proteomes" id="UP000003900"/>
    </source>
</evidence>
<keyword evidence="5" id="KW-1185">Reference proteome</keyword>
<dbReference type="STRING" id="1131935.PDENDC454_07585"/>
<name>H3SDC2_9BACL</name>
<comment type="caution">
    <text evidence="4">The sequence shown here is derived from an EMBL/GenBank/DDBJ whole genome shotgun (WGS) entry which is preliminary data.</text>
</comment>
<dbReference type="RefSeq" id="WP_006676029.1">
    <property type="nucleotide sequence ID" value="NZ_AHKH01000014.1"/>
</dbReference>
<dbReference type="PANTHER" id="PTHR12818:SF0">
    <property type="entry name" value="TRNA (ADENINE(37)-N6)-METHYLTRANSFERASE"/>
    <property type="match status" value="1"/>
</dbReference>
<dbReference type="SUPFAM" id="SSF118196">
    <property type="entry name" value="YaeB-like"/>
    <property type="match status" value="1"/>
</dbReference>
<evidence type="ECO:0000259" key="3">
    <source>
        <dbReference type="PROSITE" id="PS51668"/>
    </source>
</evidence>